<dbReference type="AlphaFoldDB" id="A0A0N0P2E1"/>
<keyword evidence="12" id="KW-1185">Reference proteome</keyword>
<feature type="transmembrane region" description="Helical" evidence="9">
    <location>
        <begin position="389"/>
        <end position="413"/>
    </location>
</feature>
<dbReference type="InterPro" id="IPR020846">
    <property type="entry name" value="MFS_dom"/>
</dbReference>
<comment type="caution">
    <text evidence="11">The sequence shown here is derived from an EMBL/GenBank/DDBJ whole genome shotgun (WGS) entry which is preliminary data.</text>
</comment>
<sequence>MLNGCCIGFIGTYAQMYVMGTDCSLYRGGQTACETIPYADCKWFDDDDGGYCGWYAITCRKQYSWSSGPAAAFRSETTARSACLADSRCKWSYSDQQCENPVGFTTVHHGLFAGSQVTGSCIGAFLASALVPKIGSRLSFIMIGMMQFVCCIMKYVACAEDEFWVLISARFVMGLSIGLISVACPLYVDQNAHPAHKRRLGSLYQTFTSVGQLIVASMALGVGQSIWVGENKDHHVMGRTQSLVGCLMALSICMIGLGAFSKETRARFNSEHADDVVHLNANEYSYRKMFPRLMMGTVIACTLQMTGINAINNYAPTIMGSLGVAPLVGNFIVIAWNLVTAIASFPLIARFSMRRLFLIGSLFISCMCICLCGLPVYPGVVKSTPVKHGVGITGILLFVMGYELAVGPCYFVLTQDLFPPSFRPRGSSWTQVSMYIFNVIINVCFPIAVEELSGGPSGNQDKGESIVFFFFGGVGLSCLVLEYFFLHPWKDEPVEAQPAVKETTLHQALPHVDDEHHEPALGLRDNSSGRLW</sequence>
<protein>
    <submittedName>
        <fullName evidence="11">Putative transport protein</fullName>
    </submittedName>
</protein>
<feature type="transmembrane region" description="Helical" evidence="9">
    <location>
        <begin position="138"/>
        <end position="157"/>
    </location>
</feature>
<dbReference type="Proteomes" id="UP000038009">
    <property type="component" value="Unassembled WGS sequence"/>
</dbReference>
<keyword evidence="5 9" id="KW-0812">Transmembrane</keyword>
<feature type="transmembrane region" description="Helical" evidence="9">
    <location>
        <begin position="356"/>
        <end position="377"/>
    </location>
</feature>
<name>A0A0N0P2E1_LEPSE</name>
<keyword evidence="7 9" id="KW-0472">Membrane</keyword>
<keyword evidence="6 9" id="KW-1133">Transmembrane helix</keyword>
<feature type="transmembrane region" description="Helical" evidence="9">
    <location>
        <begin position="242"/>
        <end position="260"/>
    </location>
</feature>
<dbReference type="PROSITE" id="PS00217">
    <property type="entry name" value="SUGAR_TRANSPORT_2"/>
    <property type="match status" value="1"/>
</dbReference>
<keyword evidence="4" id="KW-0762">Sugar transport</keyword>
<feature type="transmembrane region" description="Helical" evidence="9">
    <location>
        <begin position="434"/>
        <end position="454"/>
    </location>
</feature>
<dbReference type="Pfam" id="PF00083">
    <property type="entry name" value="Sugar_tr"/>
    <property type="match status" value="2"/>
</dbReference>
<dbReference type="FunFam" id="1.20.1250.20:FF:000357">
    <property type="entry name" value="Glucose transporter, lmgt1"/>
    <property type="match status" value="1"/>
</dbReference>
<reference evidence="11 12" key="1">
    <citation type="journal article" date="2015" name="PLoS Pathog.">
        <title>Leptomonas seymouri: Adaptations to the Dixenous Life Cycle Analyzed by Genome Sequencing, Transcriptome Profiling and Co-infection with Leishmania donovani.</title>
        <authorList>
            <person name="Kraeva N."/>
            <person name="Butenko A."/>
            <person name="Hlavacova J."/>
            <person name="Kostygov A."/>
            <person name="Myskova J."/>
            <person name="Grybchuk D."/>
            <person name="Lestinova T."/>
            <person name="Votypka J."/>
            <person name="Volf P."/>
            <person name="Opperdoes F."/>
            <person name="Flegontov P."/>
            <person name="Lukes J."/>
            <person name="Yurchenko V."/>
        </authorList>
    </citation>
    <scope>NUCLEOTIDE SEQUENCE [LARGE SCALE GENOMIC DNA]</scope>
    <source>
        <strain evidence="11 12">ATCC 30220</strain>
    </source>
</reference>
<evidence type="ECO:0000313" key="12">
    <source>
        <dbReference type="Proteomes" id="UP000038009"/>
    </source>
</evidence>
<dbReference type="InterPro" id="IPR036259">
    <property type="entry name" value="MFS_trans_sf"/>
</dbReference>
<keyword evidence="3 8" id="KW-0813">Transport</keyword>
<evidence type="ECO:0000313" key="11">
    <source>
        <dbReference type="EMBL" id="KPI82846.1"/>
    </source>
</evidence>
<gene>
    <name evidence="11" type="ORF">ABL78_8140</name>
</gene>
<feature type="transmembrane region" description="Helical" evidence="9">
    <location>
        <begin position="327"/>
        <end position="349"/>
    </location>
</feature>
<dbReference type="InterPro" id="IPR005828">
    <property type="entry name" value="MFS_sugar_transport-like"/>
</dbReference>
<accession>A0A0N0P2E1</accession>
<dbReference type="VEuPathDB" id="TriTrypDB:Lsey_0513_0010"/>
<dbReference type="InterPro" id="IPR045263">
    <property type="entry name" value="GLUT"/>
</dbReference>
<dbReference type="PANTHER" id="PTHR23503:SF8">
    <property type="entry name" value="FACILITATED GLUCOSE TRANSPORTER PROTEIN 1"/>
    <property type="match status" value="1"/>
</dbReference>
<organism evidence="11 12">
    <name type="scientific">Leptomonas seymouri</name>
    <dbReference type="NCBI Taxonomy" id="5684"/>
    <lineage>
        <taxon>Eukaryota</taxon>
        <taxon>Discoba</taxon>
        <taxon>Euglenozoa</taxon>
        <taxon>Kinetoplastea</taxon>
        <taxon>Metakinetoplastina</taxon>
        <taxon>Trypanosomatida</taxon>
        <taxon>Trypanosomatidae</taxon>
        <taxon>Leishmaniinae</taxon>
        <taxon>Leptomonas</taxon>
    </lineage>
</organism>
<comment type="similarity">
    <text evidence="2 8">Belongs to the major facilitator superfamily. Sugar transporter (TC 2.A.1.1) family.</text>
</comment>
<evidence type="ECO:0000256" key="1">
    <source>
        <dbReference type="ARBA" id="ARBA00004141"/>
    </source>
</evidence>
<evidence type="ECO:0000259" key="10">
    <source>
        <dbReference type="PROSITE" id="PS50850"/>
    </source>
</evidence>
<dbReference type="OMA" id="NAIMVPS"/>
<dbReference type="Gene3D" id="1.20.1250.20">
    <property type="entry name" value="MFS general substrate transporter like domains"/>
    <property type="match status" value="2"/>
</dbReference>
<dbReference type="EMBL" id="LJSK01000513">
    <property type="protein sequence ID" value="KPI82846.1"/>
    <property type="molecule type" value="Genomic_DNA"/>
</dbReference>
<evidence type="ECO:0000256" key="9">
    <source>
        <dbReference type="SAM" id="Phobius"/>
    </source>
</evidence>
<evidence type="ECO:0000256" key="5">
    <source>
        <dbReference type="ARBA" id="ARBA00022692"/>
    </source>
</evidence>
<dbReference type="PRINTS" id="PR00171">
    <property type="entry name" value="SUGRTRNSPORT"/>
</dbReference>
<dbReference type="SUPFAM" id="SSF103473">
    <property type="entry name" value="MFS general substrate transporter"/>
    <property type="match status" value="1"/>
</dbReference>
<dbReference type="PROSITE" id="PS50850">
    <property type="entry name" value="MFS"/>
    <property type="match status" value="1"/>
</dbReference>
<evidence type="ECO:0000256" key="8">
    <source>
        <dbReference type="RuleBase" id="RU003346"/>
    </source>
</evidence>
<evidence type="ECO:0000256" key="4">
    <source>
        <dbReference type="ARBA" id="ARBA00022597"/>
    </source>
</evidence>
<feature type="transmembrane region" description="Helical" evidence="9">
    <location>
        <begin position="200"/>
        <end position="222"/>
    </location>
</feature>
<evidence type="ECO:0000256" key="2">
    <source>
        <dbReference type="ARBA" id="ARBA00010992"/>
    </source>
</evidence>
<dbReference type="PANTHER" id="PTHR23503">
    <property type="entry name" value="SOLUTE CARRIER FAMILY 2"/>
    <property type="match status" value="1"/>
</dbReference>
<feature type="transmembrane region" description="Helical" evidence="9">
    <location>
        <begin position="163"/>
        <end position="188"/>
    </location>
</feature>
<comment type="subcellular location">
    <subcellularLocation>
        <location evidence="1">Membrane</location>
        <topology evidence="1">Multi-pass membrane protein</topology>
    </subcellularLocation>
</comment>
<dbReference type="GO" id="GO:0015149">
    <property type="term" value="F:hexose transmembrane transporter activity"/>
    <property type="evidence" value="ECO:0007669"/>
    <property type="project" value="TreeGrafter"/>
</dbReference>
<proteinExistence type="inferred from homology"/>
<dbReference type="NCBIfam" id="TIGR00879">
    <property type="entry name" value="SP"/>
    <property type="match status" value="1"/>
</dbReference>
<evidence type="ECO:0000256" key="6">
    <source>
        <dbReference type="ARBA" id="ARBA00022989"/>
    </source>
</evidence>
<feature type="transmembrane region" description="Helical" evidence="9">
    <location>
        <begin position="466"/>
        <end position="486"/>
    </location>
</feature>
<dbReference type="OrthoDB" id="249531at2759"/>
<dbReference type="GO" id="GO:0016020">
    <property type="term" value="C:membrane"/>
    <property type="evidence" value="ECO:0007669"/>
    <property type="project" value="UniProtKB-SubCell"/>
</dbReference>
<dbReference type="InterPro" id="IPR005829">
    <property type="entry name" value="Sugar_transporter_CS"/>
</dbReference>
<feature type="transmembrane region" description="Helical" evidence="9">
    <location>
        <begin position="293"/>
        <end position="315"/>
    </location>
</feature>
<feature type="domain" description="Major facilitator superfamily (MFS) profile" evidence="10">
    <location>
        <begin position="67"/>
        <end position="490"/>
    </location>
</feature>
<evidence type="ECO:0000256" key="7">
    <source>
        <dbReference type="ARBA" id="ARBA00023136"/>
    </source>
</evidence>
<evidence type="ECO:0000256" key="3">
    <source>
        <dbReference type="ARBA" id="ARBA00022448"/>
    </source>
</evidence>
<dbReference type="InterPro" id="IPR003663">
    <property type="entry name" value="Sugar/inositol_transpt"/>
</dbReference>